<dbReference type="Pfam" id="PF01520">
    <property type="entry name" value="Amidase_3"/>
    <property type="match status" value="1"/>
</dbReference>
<name>A0AAP3UYS7_9PROT</name>
<feature type="region of interest" description="Disordered" evidence="4">
    <location>
        <begin position="158"/>
        <end position="196"/>
    </location>
</feature>
<reference evidence="6 7" key="1">
    <citation type="submission" date="2023-03" db="EMBL/GenBank/DDBJ databases">
        <title>YIM 152171 draft genome.</title>
        <authorList>
            <person name="Yang Z."/>
        </authorList>
    </citation>
    <scope>NUCLEOTIDE SEQUENCE [LARGE SCALE GENOMIC DNA]</scope>
    <source>
        <strain evidence="6 7">YIM 152171</strain>
    </source>
</reference>
<organism evidence="6 7">
    <name type="scientific">Marinimicrococcus flavescens</name>
    <dbReference type="NCBI Taxonomy" id="3031815"/>
    <lineage>
        <taxon>Bacteria</taxon>
        <taxon>Pseudomonadati</taxon>
        <taxon>Pseudomonadota</taxon>
        <taxon>Alphaproteobacteria</taxon>
        <taxon>Geminicoccales</taxon>
        <taxon>Geminicoccaceae</taxon>
        <taxon>Marinimicrococcus</taxon>
    </lineage>
</organism>
<sequence>MTTKRRFLPHVLPPVRGAFRLAGLLALLLILHAASGVRPVVAQASGEAPAVGAVRFGLHEGRTRLVVEVERGIAFTATALDQPPRLVIDLPELRWQVASDGQPRGLVTGYRYGSIEQGRSRLVADLSRPFRITDQFVLPPRDGSRMFRLVVDLAAAEPARPAATASSGEPRPPRARPSMATLPAPRPDSPPITAPVPRRPVIVLDAGHGGIDPGTIGVTGVHEKEITLRMARELADTLRATGRYDVVLTRDGDIYIPLRERIALAREAGGTLFISLHADSIADRSFQGASVYTLSDKASDSEAERLARKENKVDIIAGTDLSVHDPIVTSILIDLAQRDTNNKSITFADTLVDDLGAVTRLLRNTRRFAGFAVLKSPDIPSVLLELGYLSNPDDARLLESPTYRSKLARAITAAIDRYFTALR</sequence>
<comment type="catalytic activity">
    <reaction evidence="1">
        <text>Hydrolyzes the link between N-acetylmuramoyl residues and L-amino acid residues in certain cell-wall glycopeptides.</text>
        <dbReference type="EC" id="3.5.1.28"/>
    </reaction>
</comment>
<dbReference type="GO" id="GO:0030288">
    <property type="term" value="C:outer membrane-bounded periplasmic space"/>
    <property type="evidence" value="ECO:0007669"/>
    <property type="project" value="TreeGrafter"/>
</dbReference>
<comment type="caution">
    <text evidence="6">The sequence shown here is derived from an EMBL/GenBank/DDBJ whole genome shotgun (WGS) entry which is preliminary data.</text>
</comment>
<dbReference type="InterPro" id="IPR002508">
    <property type="entry name" value="MurNAc-LAA_cat"/>
</dbReference>
<feature type="domain" description="MurNAc-LAA" evidence="5">
    <location>
        <begin position="262"/>
        <end position="416"/>
    </location>
</feature>
<accession>A0AAP3UYS7</accession>
<proteinExistence type="predicted"/>
<dbReference type="InterPro" id="IPR050695">
    <property type="entry name" value="N-acetylmuramoyl_amidase_3"/>
</dbReference>
<dbReference type="PANTHER" id="PTHR30404">
    <property type="entry name" value="N-ACETYLMURAMOYL-L-ALANINE AMIDASE"/>
    <property type="match status" value="1"/>
</dbReference>
<dbReference type="AlphaFoldDB" id="A0AAP3UYS7"/>
<evidence type="ECO:0000313" key="7">
    <source>
        <dbReference type="Proteomes" id="UP001301140"/>
    </source>
</evidence>
<dbReference type="RefSeq" id="WP_327788357.1">
    <property type="nucleotide sequence ID" value="NZ_JARGEQ010000051.1"/>
</dbReference>
<dbReference type="GO" id="GO:0009253">
    <property type="term" value="P:peptidoglycan catabolic process"/>
    <property type="evidence" value="ECO:0007669"/>
    <property type="project" value="InterPro"/>
</dbReference>
<evidence type="ECO:0000256" key="3">
    <source>
        <dbReference type="ARBA" id="ARBA00022801"/>
    </source>
</evidence>
<dbReference type="CDD" id="cd02696">
    <property type="entry name" value="MurNAc-LAA"/>
    <property type="match status" value="1"/>
</dbReference>
<keyword evidence="3" id="KW-0378">Hydrolase</keyword>
<dbReference type="Proteomes" id="UP001301140">
    <property type="component" value="Unassembled WGS sequence"/>
</dbReference>
<dbReference type="PANTHER" id="PTHR30404:SF0">
    <property type="entry name" value="N-ACETYLMURAMOYL-L-ALANINE AMIDASE AMIC"/>
    <property type="match status" value="1"/>
</dbReference>
<keyword evidence="7" id="KW-1185">Reference proteome</keyword>
<dbReference type="EMBL" id="JARGEQ010000051">
    <property type="protein sequence ID" value="MDF1585940.1"/>
    <property type="molecule type" value="Genomic_DNA"/>
</dbReference>
<dbReference type="Gene3D" id="3.40.630.40">
    <property type="entry name" value="Zn-dependent exopeptidases"/>
    <property type="match status" value="1"/>
</dbReference>
<evidence type="ECO:0000259" key="5">
    <source>
        <dbReference type="SMART" id="SM00646"/>
    </source>
</evidence>
<dbReference type="EC" id="3.5.1.28" evidence="2"/>
<evidence type="ECO:0000256" key="2">
    <source>
        <dbReference type="ARBA" id="ARBA00011901"/>
    </source>
</evidence>
<gene>
    <name evidence="6" type="ORF">PZ740_06025</name>
</gene>
<dbReference type="SUPFAM" id="SSF53187">
    <property type="entry name" value="Zn-dependent exopeptidases"/>
    <property type="match status" value="1"/>
</dbReference>
<protein>
    <recommendedName>
        <fullName evidence="2">N-acetylmuramoyl-L-alanine amidase</fullName>
        <ecNumber evidence="2">3.5.1.28</ecNumber>
    </recommendedName>
</protein>
<evidence type="ECO:0000256" key="4">
    <source>
        <dbReference type="SAM" id="MobiDB-lite"/>
    </source>
</evidence>
<evidence type="ECO:0000256" key="1">
    <source>
        <dbReference type="ARBA" id="ARBA00001561"/>
    </source>
</evidence>
<dbReference type="SMART" id="SM00646">
    <property type="entry name" value="Ami_3"/>
    <property type="match status" value="1"/>
</dbReference>
<dbReference type="GO" id="GO:0008745">
    <property type="term" value="F:N-acetylmuramoyl-L-alanine amidase activity"/>
    <property type="evidence" value="ECO:0007669"/>
    <property type="project" value="UniProtKB-EC"/>
</dbReference>
<evidence type="ECO:0000313" key="6">
    <source>
        <dbReference type="EMBL" id="MDF1585940.1"/>
    </source>
</evidence>
<dbReference type="Gene3D" id="2.60.40.3500">
    <property type="match status" value="1"/>
</dbReference>
<feature type="compositionally biased region" description="Pro residues" evidence="4">
    <location>
        <begin position="184"/>
        <end position="196"/>
    </location>
</feature>